<dbReference type="InterPro" id="IPR002347">
    <property type="entry name" value="SDR_fam"/>
</dbReference>
<dbReference type="PRINTS" id="PR00080">
    <property type="entry name" value="SDRFAMILY"/>
</dbReference>
<dbReference type="PANTHER" id="PTHR43115:SF4">
    <property type="entry name" value="DEHYDROGENASE_REDUCTASE SDR FAMILY MEMBER 11"/>
    <property type="match status" value="1"/>
</dbReference>
<dbReference type="SMART" id="SM00822">
    <property type="entry name" value="PKS_KR"/>
    <property type="match status" value="1"/>
</dbReference>
<dbReference type="SUPFAM" id="SSF51735">
    <property type="entry name" value="NAD(P)-binding Rossmann-fold domains"/>
    <property type="match status" value="1"/>
</dbReference>
<dbReference type="Pfam" id="PF00106">
    <property type="entry name" value="adh_short"/>
    <property type="match status" value="1"/>
</dbReference>
<dbReference type="InterPro" id="IPR036291">
    <property type="entry name" value="NAD(P)-bd_dom_sf"/>
</dbReference>
<keyword evidence="6" id="KW-1185">Reference proteome</keyword>
<evidence type="ECO:0000256" key="2">
    <source>
        <dbReference type="ARBA" id="ARBA00023002"/>
    </source>
</evidence>
<protein>
    <submittedName>
        <fullName evidence="5">Short-chain dehydrogenase/reductase SDR</fullName>
    </submittedName>
</protein>
<dbReference type="AlphaFoldDB" id="A0A0A8WZU1"/>
<reference evidence="5 6" key="1">
    <citation type="submission" date="2013-06" db="EMBL/GenBank/DDBJ databases">
        <title>Whole genome shotgun sequence of Bacillus selenatarsenatis SF-1.</title>
        <authorList>
            <person name="Kuroda M."/>
            <person name="Sei K."/>
            <person name="Yamashita M."/>
            <person name="Ike M."/>
        </authorList>
    </citation>
    <scope>NUCLEOTIDE SEQUENCE [LARGE SCALE GENOMIC DNA]</scope>
    <source>
        <strain evidence="5 6">SF-1</strain>
    </source>
</reference>
<feature type="domain" description="Ketoreductase" evidence="4">
    <location>
        <begin position="7"/>
        <end position="191"/>
    </location>
</feature>
<evidence type="ECO:0000313" key="5">
    <source>
        <dbReference type="EMBL" id="GAM13198.1"/>
    </source>
</evidence>
<dbReference type="FunFam" id="3.40.50.720:FF:000047">
    <property type="entry name" value="NADP-dependent L-serine/L-allo-threonine dehydrogenase"/>
    <property type="match status" value="1"/>
</dbReference>
<gene>
    <name evidence="5" type="ORF">SAMD00020551_1336</name>
</gene>
<evidence type="ECO:0000256" key="1">
    <source>
        <dbReference type="ARBA" id="ARBA00006484"/>
    </source>
</evidence>
<dbReference type="GO" id="GO:0016616">
    <property type="term" value="F:oxidoreductase activity, acting on the CH-OH group of donors, NAD or NADP as acceptor"/>
    <property type="evidence" value="ECO:0007669"/>
    <property type="project" value="UniProtKB-ARBA"/>
</dbReference>
<dbReference type="OrthoDB" id="9775296at2"/>
<evidence type="ECO:0000256" key="3">
    <source>
        <dbReference type="RuleBase" id="RU000363"/>
    </source>
</evidence>
<keyword evidence="2" id="KW-0560">Oxidoreductase</keyword>
<dbReference type="InterPro" id="IPR057326">
    <property type="entry name" value="KR_dom"/>
</dbReference>
<dbReference type="STRING" id="1321606.SAMD00020551_1336"/>
<dbReference type="EMBL" id="BASE01000028">
    <property type="protein sequence ID" value="GAM13198.1"/>
    <property type="molecule type" value="Genomic_DNA"/>
</dbReference>
<evidence type="ECO:0000259" key="4">
    <source>
        <dbReference type="SMART" id="SM00822"/>
    </source>
</evidence>
<evidence type="ECO:0000313" key="6">
    <source>
        <dbReference type="Proteomes" id="UP000031014"/>
    </source>
</evidence>
<dbReference type="Proteomes" id="UP000031014">
    <property type="component" value="Unassembled WGS sequence"/>
</dbReference>
<dbReference type="RefSeq" id="WP_041965065.1">
    <property type="nucleotide sequence ID" value="NZ_BASE01000028.1"/>
</dbReference>
<sequence length="245" mass="26355">MSVIKNKVVIITGASSGIGRATAVKLASVGAKIVLAARRKERLQELAEEIQSLGGTAVYKVTDVTSLEDVQNLAGFALEHYGQIDVLFNNAGIMPLSYMKNNRVEEWDQMIDVNIKGVLHGVSAVLPHMLEKNSGHIITTSSVAGHGIFPSGTVYCATKFAARVIMEGLNKELTKSNIRTTTISPGVVDTELPNLIVDQEVKPIFENPDLPSIRSEDIANAVHYALSQPASVAVNEIIIRPTNQG</sequence>
<proteinExistence type="inferred from homology"/>
<dbReference type="PRINTS" id="PR00081">
    <property type="entry name" value="GDHRDH"/>
</dbReference>
<dbReference type="PANTHER" id="PTHR43115">
    <property type="entry name" value="DEHYDROGENASE/REDUCTASE SDR FAMILY MEMBER 11"/>
    <property type="match status" value="1"/>
</dbReference>
<comment type="similarity">
    <text evidence="1 3">Belongs to the short-chain dehydrogenases/reductases (SDR) family.</text>
</comment>
<name>A0A0A8WZU1_MESS1</name>
<organism evidence="5 6">
    <name type="scientific">Mesobacillus selenatarsenatis (strain DSM 18680 / JCM 14380 / FERM P-15431 / SF-1)</name>
    <dbReference type="NCBI Taxonomy" id="1321606"/>
    <lineage>
        <taxon>Bacteria</taxon>
        <taxon>Bacillati</taxon>
        <taxon>Bacillota</taxon>
        <taxon>Bacilli</taxon>
        <taxon>Bacillales</taxon>
        <taxon>Bacillaceae</taxon>
        <taxon>Mesobacillus</taxon>
    </lineage>
</organism>
<dbReference type="Gene3D" id="3.40.50.720">
    <property type="entry name" value="NAD(P)-binding Rossmann-like Domain"/>
    <property type="match status" value="1"/>
</dbReference>
<comment type="caution">
    <text evidence="5">The sequence shown here is derived from an EMBL/GenBank/DDBJ whole genome shotgun (WGS) entry which is preliminary data.</text>
</comment>
<accession>A0A0A8WZU1</accession>